<dbReference type="InterPro" id="IPR017439">
    <property type="entry name" value="Amidohydrolase"/>
</dbReference>
<sequence length="377" mass="41256">MGFIFDRQRWQPYLEQAFDQLHAMPEPAWQENKTTLFLQQQLRELGYQTITFPDCTGVIGVLGDGPCTVALRADMDALCHRTEKGDEFIHSCGHDAHMAMVLTAAAALRKMPRPKNCRVKVIFQPAEETGEGALRLIEKGALDDVDFLFGVHLRPIQELPGGLAAPAIQNGAACLLHGEIKGLSAHGARPHLGINVIEVAAMLVQMIHGLHWNPLQPASIKMTRLWAGGEAANIIPDHAAFTLDVRAQTNRHMNELVTAVEQLAAGLAGVYGAEIRFTKGVETPAAEVSPQAMEILSRAITDTISGKNLAPPVMTPGAEDFHYYTRLRPGIKATMLGLGCRLEPGLHHPDMRFERQYLLDGSEILARAVWYACTGTP</sequence>
<dbReference type="SUPFAM" id="SSF53187">
    <property type="entry name" value="Zn-dependent exopeptidases"/>
    <property type="match status" value="1"/>
</dbReference>
<dbReference type="Pfam" id="PF01546">
    <property type="entry name" value="Peptidase_M20"/>
    <property type="match status" value="1"/>
</dbReference>
<dbReference type="SUPFAM" id="SSF55031">
    <property type="entry name" value="Bacterial exopeptidase dimerisation domain"/>
    <property type="match status" value="1"/>
</dbReference>
<dbReference type="GO" id="GO:0046872">
    <property type="term" value="F:metal ion binding"/>
    <property type="evidence" value="ECO:0007669"/>
    <property type="project" value="UniProtKB-KW"/>
</dbReference>
<name>A0A1M5A663_9FIRM</name>
<reference evidence="4" key="1">
    <citation type="submission" date="2016-11" db="EMBL/GenBank/DDBJ databases">
        <authorList>
            <person name="Varghese N."/>
            <person name="Submissions S."/>
        </authorList>
    </citation>
    <scope>NUCLEOTIDE SEQUENCE [LARGE SCALE GENOMIC DNA]</scope>
    <source>
        <strain evidence="4">DSM 12395</strain>
    </source>
</reference>
<dbReference type="InterPro" id="IPR002933">
    <property type="entry name" value="Peptidase_M20"/>
</dbReference>
<dbReference type="AlphaFoldDB" id="A0A1M5A663"/>
<feature type="domain" description="Peptidase M20 dimerisation" evidence="2">
    <location>
        <begin position="177"/>
        <end position="265"/>
    </location>
</feature>
<protein>
    <submittedName>
        <fullName evidence="3">Amidohydrolase</fullName>
    </submittedName>
</protein>
<dbReference type="OrthoDB" id="9776731at2"/>
<keyword evidence="1" id="KW-0479">Metal-binding</keyword>
<accession>A0A1M5A663</accession>
<feature type="binding site" evidence="1">
    <location>
        <position position="347"/>
    </location>
    <ligand>
        <name>Mn(2+)</name>
        <dbReference type="ChEBI" id="CHEBI:29035"/>
        <label>2</label>
    </ligand>
</feature>
<evidence type="ECO:0000313" key="3">
    <source>
        <dbReference type="EMBL" id="SHF25655.1"/>
    </source>
</evidence>
<keyword evidence="1" id="KW-0464">Manganese</keyword>
<keyword evidence="3" id="KW-0378">Hydrolase</keyword>
<dbReference type="STRING" id="1121429.SAMN02745133_02182"/>
<feature type="binding site" evidence="1">
    <location>
        <position position="94"/>
    </location>
    <ligand>
        <name>Mn(2+)</name>
        <dbReference type="ChEBI" id="CHEBI:29035"/>
        <label>2</label>
    </ligand>
</feature>
<gene>
    <name evidence="3" type="ORF">SAMN02745133_02182</name>
</gene>
<evidence type="ECO:0000313" key="4">
    <source>
        <dbReference type="Proteomes" id="UP000184148"/>
    </source>
</evidence>
<evidence type="ECO:0000259" key="2">
    <source>
        <dbReference type="Pfam" id="PF07687"/>
    </source>
</evidence>
<dbReference type="InterPro" id="IPR036264">
    <property type="entry name" value="Bact_exopeptidase_dim_dom"/>
</dbReference>
<dbReference type="PIRSF" id="PIRSF005962">
    <property type="entry name" value="Pept_M20D_amidohydro"/>
    <property type="match status" value="1"/>
</dbReference>
<feature type="binding site" evidence="1">
    <location>
        <position position="92"/>
    </location>
    <ligand>
        <name>Mn(2+)</name>
        <dbReference type="ChEBI" id="CHEBI:29035"/>
        <label>2</label>
    </ligand>
</feature>
<keyword evidence="4" id="KW-1185">Reference proteome</keyword>
<organism evidence="3 4">
    <name type="scientific">Desulforamulus putei DSM 12395</name>
    <dbReference type="NCBI Taxonomy" id="1121429"/>
    <lineage>
        <taxon>Bacteria</taxon>
        <taxon>Bacillati</taxon>
        <taxon>Bacillota</taxon>
        <taxon>Clostridia</taxon>
        <taxon>Eubacteriales</taxon>
        <taxon>Peptococcaceae</taxon>
        <taxon>Desulforamulus</taxon>
    </lineage>
</organism>
<dbReference type="EMBL" id="FQUY01000016">
    <property type="protein sequence ID" value="SHF25655.1"/>
    <property type="molecule type" value="Genomic_DNA"/>
</dbReference>
<feature type="binding site" evidence="1">
    <location>
        <position position="128"/>
    </location>
    <ligand>
        <name>Mn(2+)</name>
        <dbReference type="ChEBI" id="CHEBI:29035"/>
        <label>2</label>
    </ligand>
</feature>
<comment type="cofactor">
    <cofactor evidence="1">
        <name>Mn(2+)</name>
        <dbReference type="ChEBI" id="CHEBI:29035"/>
    </cofactor>
    <text evidence="1">The Mn(2+) ion enhances activity.</text>
</comment>
<dbReference type="PANTHER" id="PTHR11014">
    <property type="entry name" value="PEPTIDASE M20 FAMILY MEMBER"/>
    <property type="match status" value="1"/>
</dbReference>
<dbReference type="PANTHER" id="PTHR11014:SF122">
    <property type="entry name" value="AMIDOHYDROLASE AMHX"/>
    <property type="match status" value="1"/>
</dbReference>
<evidence type="ECO:0000256" key="1">
    <source>
        <dbReference type="PIRSR" id="PIRSR005962-1"/>
    </source>
</evidence>
<dbReference type="Pfam" id="PF07687">
    <property type="entry name" value="M20_dimer"/>
    <property type="match status" value="1"/>
</dbReference>
<feature type="binding site" evidence="1">
    <location>
        <position position="152"/>
    </location>
    <ligand>
        <name>Mn(2+)</name>
        <dbReference type="ChEBI" id="CHEBI:29035"/>
        <label>2</label>
    </ligand>
</feature>
<proteinExistence type="predicted"/>
<dbReference type="Proteomes" id="UP000184148">
    <property type="component" value="Unassembled WGS sequence"/>
</dbReference>
<dbReference type="GO" id="GO:0016787">
    <property type="term" value="F:hydrolase activity"/>
    <property type="evidence" value="ECO:0007669"/>
    <property type="project" value="UniProtKB-KW"/>
</dbReference>
<dbReference type="RefSeq" id="WP_073239422.1">
    <property type="nucleotide sequence ID" value="NZ_FQUY01000016.1"/>
</dbReference>
<dbReference type="Gene3D" id="3.30.70.360">
    <property type="match status" value="1"/>
</dbReference>
<dbReference type="InterPro" id="IPR011650">
    <property type="entry name" value="Peptidase_M20_dimer"/>
</dbReference>
<dbReference type="Gene3D" id="3.40.630.10">
    <property type="entry name" value="Zn peptidases"/>
    <property type="match status" value="1"/>
</dbReference>
<dbReference type="NCBIfam" id="TIGR01891">
    <property type="entry name" value="amidohydrolases"/>
    <property type="match status" value="1"/>
</dbReference>